<organism evidence="1 2">
    <name type="scientific">Cinchona calisaya</name>
    <dbReference type="NCBI Taxonomy" id="153742"/>
    <lineage>
        <taxon>Eukaryota</taxon>
        <taxon>Viridiplantae</taxon>
        <taxon>Streptophyta</taxon>
        <taxon>Embryophyta</taxon>
        <taxon>Tracheophyta</taxon>
        <taxon>Spermatophyta</taxon>
        <taxon>Magnoliopsida</taxon>
        <taxon>eudicotyledons</taxon>
        <taxon>Gunneridae</taxon>
        <taxon>Pentapetalae</taxon>
        <taxon>asterids</taxon>
        <taxon>lamiids</taxon>
        <taxon>Gentianales</taxon>
        <taxon>Rubiaceae</taxon>
        <taxon>Cinchonoideae</taxon>
        <taxon>Cinchoneae</taxon>
        <taxon>Cinchona</taxon>
    </lineage>
</organism>
<dbReference type="EMBL" id="JBJUIK010000014">
    <property type="protein sequence ID" value="KAL3504647.1"/>
    <property type="molecule type" value="Genomic_DNA"/>
</dbReference>
<proteinExistence type="predicted"/>
<name>A0ABD2YFK6_9GENT</name>
<accession>A0ABD2YFK6</accession>
<protein>
    <submittedName>
        <fullName evidence="1">Uncharacterized protein</fullName>
    </submittedName>
</protein>
<dbReference type="AlphaFoldDB" id="A0ABD2YFK6"/>
<gene>
    <name evidence="1" type="ORF">ACH5RR_034488</name>
</gene>
<sequence length="109" mass="12881">MEVNSLTIPLLFVEANSSNLSLVRGKKLIRPGVTQFATKYLTMRRLIGQRGFLYKAIDHAKEEIKKNVDNIQRRYEHVFEIIDKRWEDQLGQPLHIAVDWCKYYEDECP</sequence>
<evidence type="ECO:0000313" key="2">
    <source>
        <dbReference type="Proteomes" id="UP001630127"/>
    </source>
</evidence>
<evidence type="ECO:0000313" key="1">
    <source>
        <dbReference type="EMBL" id="KAL3504647.1"/>
    </source>
</evidence>
<comment type="caution">
    <text evidence="1">The sequence shown here is derived from an EMBL/GenBank/DDBJ whole genome shotgun (WGS) entry which is preliminary data.</text>
</comment>
<reference evidence="1 2" key="1">
    <citation type="submission" date="2024-11" db="EMBL/GenBank/DDBJ databases">
        <title>A near-complete genome assembly of Cinchona calisaya.</title>
        <authorList>
            <person name="Lian D.C."/>
            <person name="Zhao X.W."/>
            <person name="Wei L."/>
        </authorList>
    </citation>
    <scope>NUCLEOTIDE SEQUENCE [LARGE SCALE GENOMIC DNA]</scope>
    <source>
        <tissue evidence="1">Nenye</tissue>
    </source>
</reference>
<dbReference type="Proteomes" id="UP001630127">
    <property type="component" value="Unassembled WGS sequence"/>
</dbReference>
<keyword evidence="2" id="KW-1185">Reference proteome</keyword>